<dbReference type="Pfam" id="PF12611">
    <property type="entry name" value="Flagellar_put"/>
    <property type="match status" value="1"/>
</dbReference>
<sequence length="128" mass="14396">MTDINFIRSISNLNKNNLSTPVIRNKEFDVNSTFKDILNEKSKKVEVSFSKHANERIEERNIGIDENVTNRLNEAVCQAKDKGLKNVLVMIDNSAFIVSTVNNKVITAVNSNELKENVFTNIDGAVIK</sequence>
<reference evidence="1 2" key="1">
    <citation type="submission" date="2021-03" db="EMBL/GenBank/DDBJ databases">
        <title>Genomic Encyclopedia of Type Strains, Phase IV (KMG-IV): sequencing the most valuable type-strain genomes for metagenomic binning, comparative biology and taxonomic classification.</title>
        <authorList>
            <person name="Goeker M."/>
        </authorList>
    </citation>
    <scope>NUCLEOTIDE SEQUENCE [LARGE SCALE GENOMIC DNA]</scope>
    <source>
        <strain evidence="1 2">DSM 24004</strain>
    </source>
</reference>
<organism evidence="1 2">
    <name type="scientific">Sedimentibacter acidaminivorans</name>
    <dbReference type="NCBI Taxonomy" id="913099"/>
    <lineage>
        <taxon>Bacteria</taxon>
        <taxon>Bacillati</taxon>
        <taxon>Bacillota</taxon>
        <taxon>Tissierellia</taxon>
        <taxon>Sedimentibacter</taxon>
    </lineage>
</organism>
<keyword evidence="1" id="KW-0966">Cell projection</keyword>
<dbReference type="EMBL" id="JAGGKS010000004">
    <property type="protein sequence ID" value="MBP1925748.1"/>
    <property type="molecule type" value="Genomic_DNA"/>
</dbReference>
<gene>
    <name evidence="1" type="ORF">J2Z76_001609</name>
</gene>
<keyword evidence="1" id="KW-0282">Flagellum</keyword>
<evidence type="ECO:0000313" key="1">
    <source>
        <dbReference type="EMBL" id="MBP1925748.1"/>
    </source>
</evidence>
<keyword evidence="2" id="KW-1185">Reference proteome</keyword>
<dbReference type="RefSeq" id="WP_209511492.1">
    <property type="nucleotide sequence ID" value="NZ_JAGGKS010000004.1"/>
</dbReference>
<protein>
    <submittedName>
        <fullName evidence="1">Flagellar operon protein</fullName>
    </submittedName>
</protein>
<dbReference type="Proteomes" id="UP001519342">
    <property type="component" value="Unassembled WGS sequence"/>
</dbReference>
<evidence type="ECO:0000313" key="2">
    <source>
        <dbReference type="Proteomes" id="UP001519342"/>
    </source>
</evidence>
<keyword evidence="1" id="KW-0969">Cilium</keyword>
<accession>A0ABS4GDH2</accession>
<dbReference type="InterPro" id="IPR013367">
    <property type="entry name" value="Flagellar_put"/>
</dbReference>
<comment type="caution">
    <text evidence="1">The sequence shown here is derived from an EMBL/GenBank/DDBJ whole genome shotgun (WGS) entry which is preliminary data.</text>
</comment>
<dbReference type="NCBIfam" id="TIGR02530">
    <property type="entry name" value="flg_new"/>
    <property type="match status" value="1"/>
</dbReference>
<proteinExistence type="predicted"/>
<name>A0ABS4GDH2_9FIRM</name>